<proteinExistence type="predicted"/>
<reference evidence="2" key="1">
    <citation type="journal article" date="2023" name="G3 (Bethesda)">
        <title>Genome assembly and association tests identify interacting loci associated with vigor, precocity, and sex in interspecific pistachio rootstocks.</title>
        <authorList>
            <person name="Palmer W."/>
            <person name="Jacygrad E."/>
            <person name="Sagayaradj S."/>
            <person name="Cavanaugh K."/>
            <person name="Han R."/>
            <person name="Bertier L."/>
            <person name="Beede B."/>
            <person name="Kafkas S."/>
            <person name="Golino D."/>
            <person name="Preece J."/>
            <person name="Michelmore R."/>
        </authorList>
    </citation>
    <scope>NUCLEOTIDE SEQUENCE [LARGE SCALE GENOMIC DNA]</scope>
</reference>
<protein>
    <submittedName>
        <fullName evidence="1">Uncharacterized protein</fullName>
    </submittedName>
</protein>
<accession>A0ACC1AMI1</accession>
<comment type="caution">
    <text evidence="1">The sequence shown here is derived from an EMBL/GenBank/DDBJ whole genome shotgun (WGS) entry which is preliminary data.</text>
</comment>
<evidence type="ECO:0000313" key="1">
    <source>
        <dbReference type="EMBL" id="KAJ0087848.1"/>
    </source>
</evidence>
<dbReference type="Proteomes" id="UP001164250">
    <property type="component" value="Chromosome 9"/>
</dbReference>
<organism evidence="1 2">
    <name type="scientific">Pistacia atlantica</name>
    <dbReference type="NCBI Taxonomy" id="434234"/>
    <lineage>
        <taxon>Eukaryota</taxon>
        <taxon>Viridiplantae</taxon>
        <taxon>Streptophyta</taxon>
        <taxon>Embryophyta</taxon>
        <taxon>Tracheophyta</taxon>
        <taxon>Spermatophyta</taxon>
        <taxon>Magnoliopsida</taxon>
        <taxon>eudicotyledons</taxon>
        <taxon>Gunneridae</taxon>
        <taxon>Pentapetalae</taxon>
        <taxon>rosids</taxon>
        <taxon>malvids</taxon>
        <taxon>Sapindales</taxon>
        <taxon>Anacardiaceae</taxon>
        <taxon>Pistacia</taxon>
    </lineage>
</organism>
<gene>
    <name evidence="1" type="ORF">Patl1_31587</name>
</gene>
<keyword evidence="2" id="KW-1185">Reference proteome</keyword>
<evidence type="ECO:0000313" key="2">
    <source>
        <dbReference type="Proteomes" id="UP001164250"/>
    </source>
</evidence>
<name>A0ACC1AMI1_9ROSI</name>
<sequence>MWNNLTSSIPKEIGNLITLKLLHLNNNSISGRFHELYALPQLLHFLLDNNNLSGYLPQEFSRMPNLRILSLRNCRMQGTILDLSSIPNLLYFSINIVNHSWLHFLNLIGKGSQTCLVAVILEDQKSGMSKGAVTGIVLGSITGLIAISLVMLFIFYKKKSKHKQEVSKKQSIAKIPIKAASVKGFSFTELEKATSGFSESSLVGQGGYGKVYKGILDNGTVVAIKRAHQGSL</sequence>
<dbReference type="EMBL" id="CM047905">
    <property type="protein sequence ID" value="KAJ0087848.1"/>
    <property type="molecule type" value="Genomic_DNA"/>
</dbReference>